<evidence type="ECO:0000313" key="4">
    <source>
        <dbReference type="Proteomes" id="UP001642540"/>
    </source>
</evidence>
<evidence type="ECO:0000256" key="1">
    <source>
        <dbReference type="SAM" id="MobiDB-lite"/>
    </source>
</evidence>
<gene>
    <name evidence="3" type="ORF">ODALV1_LOCUS23339</name>
</gene>
<name>A0ABP1RKT0_9HEXA</name>
<organism evidence="3 4">
    <name type="scientific">Orchesella dallaii</name>
    <dbReference type="NCBI Taxonomy" id="48710"/>
    <lineage>
        <taxon>Eukaryota</taxon>
        <taxon>Metazoa</taxon>
        <taxon>Ecdysozoa</taxon>
        <taxon>Arthropoda</taxon>
        <taxon>Hexapoda</taxon>
        <taxon>Collembola</taxon>
        <taxon>Entomobryomorpha</taxon>
        <taxon>Entomobryoidea</taxon>
        <taxon>Orchesellidae</taxon>
        <taxon>Orchesellinae</taxon>
        <taxon>Orchesella</taxon>
    </lineage>
</organism>
<dbReference type="CDD" id="cd09917">
    <property type="entry name" value="F-box_SF"/>
    <property type="match status" value="1"/>
</dbReference>
<dbReference type="SUPFAM" id="SSF81383">
    <property type="entry name" value="F-box domain"/>
    <property type="match status" value="1"/>
</dbReference>
<comment type="caution">
    <text evidence="3">The sequence shown here is derived from an EMBL/GenBank/DDBJ whole genome shotgun (WGS) entry which is preliminary data.</text>
</comment>
<proteinExistence type="predicted"/>
<accession>A0ABP1RKT0</accession>
<dbReference type="Proteomes" id="UP001642540">
    <property type="component" value="Unassembled WGS sequence"/>
</dbReference>
<evidence type="ECO:0000259" key="2">
    <source>
        <dbReference type="PROSITE" id="PS50181"/>
    </source>
</evidence>
<reference evidence="3 4" key="1">
    <citation type="submission" date="2024-08" db="EMBL/GenBank/DDBJ databases">
        <authorList>
            <person name="Cucini C."/>
            <person name="Frati F."/>
        </authorList>
    </citation>
    <scope>NUCLEOTIDE SEQUENCE [LARGE SCALE GENOMIC DNA]</scope>
</reference>
<dbReference type="PROSITE" id="PS50181">
    <property type="entry name" value="FBOX"/>
    <property type="match status" value="1"/>
</dbReference>
<protein>
    <recommendedName>
        <fullName evidence="2">F-box domain-containing protein</fullName>
    </recommendedName>
</protein>
<dbReference type="InterPro" id="IPR036047">
    <property type="entry name" value="F-box-like_dom_sf"/>
</dbReference>
<keyword evidence="4" id="KW-1185">Reference proteome</keyword>
<dbReference type="EMBL" id="CAXLJM020000078">
    <property type="protein sequence ID" value="CAL8129623.1"/>
    <property type="molecule type" value="Genomic_DNA"/>
</dbReference>
<dbReference type="InterPro" id="IPR001810">
    <property type="entry name" value="F-box_dom"/>
</dbReference>
<sequence>MNVNEGTLKDEITGENPRPADSFKSPNTTPILPPELWIKVLEYLSPEDCLPATNTCPEFHMMLESKRRQFLFPRVASILVRKVHSKTILAFRLVDKVTKTAVDATLKDEFTSPDKTYRKSHLHRTDEDYYFDRVKKFEDAYTFWEWREVDNFMNKFGDMNGDNNPIITGKLTLGVKANIIITNDRTFHCLKRLLTKFGHHVEHIHLILANRGRVNNLVETTAHNKLVAVLGLVPNLKVLSLSSGLDVSTDVNIRHLLPKLNNLEYIEFRSKFRPKFVLSFLDRYGVQLTILNCEGEFLNSKEHTGCYLKRLLPNVQAVCVNEISLDGLQKLVDVGWPLKHLRIRSFHTSERPTWGDFAYFISPFSEFLVELDILDSTSHEFSEKRSKTDLPEFKKLSFVFTRISSLYSLEFQNFLSRCPAVYGLKVEQPEFTSVINCNTNVKKAEEVFFRI</sequence>
<feature type="domain" description="F-box" evidence="2">
    <location>
        <begin position="26"/>
        <end position="75"/>
    </location>
</feature>
<feature type="region of interest" description="Disordered" evidence="1">
    <location>
        <begin position="1"/>
        <end position="26"/>
    </location>
</feature>
<evidence type="ECO:0000313" key="3">
    <source>
        <dbReference type="EMBL" id="CAL8129623.1"/>
    </source>
</evidence>